<dbReference type="AlphaFoldDB" id="A0AB38YCU7"/>
<sequence>MKHLLNLTLVCGLLSALTVHAADYDAAYYEAYRQYIAAAEGESRATRRAVDQFTALHNAQPQDPVAMVLLGSSQTLQGRDALLPWNKMNHTETGLDTMAQAQALLTPSHSSLTFESVPASIMVPLTAAITYVQVPDFFGRFEQGYSMLQDISRHPDLHAVPAEERTIIHYYTALAAQRVDETAVAERALDALFALNVEDEYTALAQKNWRP</sequence>
<reference evidence="2" key="1">
    <citation type="submission" date="2022-07" db="EMBL/GenBank/DDBJ databases">
        <title>Complete genome sequence of Salinispirillum sp. LH10-3-1 capable of multiple carbohydrate inversion isolated from a soda lake.</title>
        <authorList>
            <person name="Liu J."/>
            <person name="Zhai Y."/>
            <person name="Zhang H."/>
            <person name="Yang H."/>
            <person name="Qu J."/>
            <person name="Li J."/>
        </authorList>
    </citation>
    <scope>NUCLEOTIDE SEQUENCE</scope>
    <source>
        <strain evidence="2">LH 10-3-1</strain>
    </source>
</reference>
<keyword evidence="1" id="KW-0732">Signal</keyword>
<gene>
    <name evidence="2" type="ORF">NFC81_10765</name>
</gene>
<accession>A0AB38YCU7</accession>
<feature type="chain" id="PRO_5044307143" evidence="1">
    <location>
        <begin position="22"/>
        <end position="211"/>
    </location>
</feature>
<feature type="signal peptide" evidence="1">
    <location>
        <begin position="1"/>
        <end position="21"/>
    </location>
</feature>
<evidence type="ECO:0000256" key="1">
    <source>
        <dbReference type="SAM" id="SignalP"/>
    </source>
</evidence>
<dbReference type="RefSeq" id="WP_304994488.1">
    <property type="nucleotide sequence ID" value="NZ_CP101717.1"/>
</dbReference>
<organism evidence="2">
    <name type="scientific">Salinispirillum sp. LH 10-3-1</name>
    <dbReference type="NCBI Taxonomy" id="2952525"/>
    <lineage>
        <taxon>Bacteria</taxon>
        <taxon>Pseudomonadati</taxon>
        <taxon>Pseudomonadota</taxon>
        <taxon>Gammaproteobacteria</taxon>
        <taxon>Oceanospirillales</taxon>
        <taxon>Saccharospirillaceae</taxon>
        <taxon>Salinispirillum</taxon>
    </lineage>
</organism>
<dbReference type="EMBL" id="CP101717">
    <property type="protein sequence ID" value="WLD57200.1"/>
    <property type="molecule type" value="Genomic_DNA"/>
</dbReference>
<name>A0AB38YCU7_9GAMM</name>
<proteinExistence type="predicted"/>
<evidence type="ECO:0000313" key="2">
    <source>
        <dbReference type="EMBL" id="WLD57200.1"/>
    </source>
</evidence>
<protein>
    <submittedName>
        <fullName evidence="2">Uncharacterized protein</fullName>
    </submittedName>
</protein>